<keyword evidence="2 5" id="KW-0812">Transmembrane</keyword>
<evidence type="ECO:0000313" key="7">
    <source>
        <dbReference type="Proteomes" id="UP000199183"/>
    </source>
</evidence>
<feature type="transmembrane region" description="Helical" evidence="5">
    <location>
        <begin position="24"/>
        <end position="45"/>
    </location>
</feature>
<organism evidence="6 7">
    <name type="scientific">Paramicrobacterium humi</name>
    <dbReference type="NCBI Taxonomy" id="640635"/>
    <lineage>
        <taxon>Bacteria</taxon>
        <taxon>Bacillati</taxon>
        <taxon>Actinomycetota</taxon>
        <taxon>Actinomycetes</taxon>
        <taxon>Micrococcales</taxon>
        <taxon>Microbacteriaceae</taxon>
        <taxon>Paramicrobacterium</taxon>
    </lineage>
</organism>
<comment type="subcellular location">
    <subcellularLocation>
        <location evidence="1">Membrane</location>
        <topology evidence="1">Single-pass membrane protein</topology>
    </subcellularLocation>
</comment>
<evidence type="ECO:0000256" key="2">
    <source>
        <dbReference type="ARBA" id="ARBA00022692"/>
    </source>
</evidence>
<evidence type="ECO:0000256" key="1">
    <source>
        <dbReference type="ARBA" id="ARBA00004167"/>
    </source>
</evidence>
<keyword evidence="4 5" id="KW-0472">Membrane</keyword>
<dbReference type="PANTHER" id="PTHR30168:SF0">
    <property type="entry name" value="INNER MEMBRANE PROTEIN"/>
    <property type="match status" value="1"/>
</dbReference>
<protein>
    <recommendedName>
        <fullName evidence="8">Neutral zinc metallopeptidase</fullName>
    </recommendedName>
</protein>
<keyword evidence="3 5" id="KW-1133">Transmembrane helix</keyword>
<dbReference type="Pfam" id="PF04228">
    <property type="entry name" value="Zn_peptidase"/>
    <property type="match status" value="1"/>
</dbReference>
<sequence length="295" mass="30670">MTFNDNANLGGGGGDRVRKRGRGVAIGGGIGGVGLIAVFLISQLFGVDLSGLVGGGTGGGGEVAGESLENCQTGADANASAECRVKGAAASLDDYWEDEVPALGGQYAPPQEVTLFTDATQTGCGSATSATGPFYCPSDEHIYVDVSFFDQLRSQFGSSGGSLAQMYVIAHEWGHHVQNLLGDLDRYSDGQTGPESNQVRIELQADCYAGAWVAAASKTKDEQGTTLLKQPTDAQIADALSAAAAVGDDRIQEKVQGQVTPHTFTHGTSEQRQSWFTNGYRGGAEACDTFSTRSL</sequence>
<dbReference type="InterPro" id="IPR007343">
    <property type="entry name" value="Uncharacterised_pept_Zn_put"/>
</dbReference>
<dbReference type="AlphaFoldDB" id="A0A1H4LQY7"/>
<dbReference type="OrthoDB" id="9774900at2"/>
<accession>A0A1H4LQY7</accession>
<evidence type="ECO:0000256" key="5">
    <source>
        <dbReference type="SAM" id="Phobius"/>
    </source>
</evidence>
<dbReference type="PANTHER" id="PTHR30168">
    <property type="entry name" value="PUTATIVE MEMBRANE PROTEIN YPFJ"/>
    <property type="match status" value="1"/>
</dbReference>
<reference evidence="6 7" key="1">
    <citation type="submission" date="2016-10" db="EMBL/GenBank/DDBJ databases">
        <authorList>
            <person name="de Groot N.N."/>
        </authorList>
    </citation>
    <scope>NUCLEOTIDE SEQUENCE [LARGE SCALE GENOMIC DNA]</scope>
    <source>
        <strain evidence="6 7">DSM 21799</strain>
    </source>
</reference>
<evidence type="ECO:0008006" key="8">
    <source>
        <dbReference type="Google" id="ProtNLM"/>
    </source>
</evidence>
<name>A0A1H4LQY7_9MICO</name>
<dbReference type="EMBL" id="FNRY01000001">
    <property type="protein sequence ID" value="SEB73150.1"/>
    <property type="molecule type" value="Genomic_DNA"/>
</dbReference>
<dbReference type="Proteomes" id="UP000199183">
    <property type="component" value="Unassembled WGS sequence"/>
</dbReference>
<dbReference type="GO" id="GO:0016020">
    <property type="term" value="C:membrane"/>
    <property type="evidence" value="ECO:0007669"/>
    <property type="project" value="UniProtKB-SubCell"/>
</dbReference>
<dbReference type="RefSeq" id="WP_091182416.1">
    <property type="nucleotide sequence ID" value="NZ_FNRY01000001.1"/>
</dbReference>
<gene>
    <name evidence="6" type="ORF">SAMN04489806_1630</name>
</gene>
<dbReference type="STRING" id="640635.SAMN04489806_1630"/>
<evidence type="ECO:0000256" key="3">
    <source>
        <dbReference type="ARBA" id="ARBA00022989"/>
    </source>
</evidence>
<keyword evidence="7" id="KW-1185">Reference proteome</keyword>
<proteinExistence type="predicted"/>
<evidence type="ECO:0000313" key="6">
    <source>
        <dbReference type="EMBL" id="SEB73150.1"/>
    </source>
</evidence>
<evidence type="ECO:0000256" key="4">
    <source>
        <dbReference type="ARBA" id="ARBA00023136"/>
    </source>
</evidence>